<dbReference type="InterPro" id="IPR036188">
    <property type="entry name" value="FAD/NAD-bd_sf"/>
</dbReference>
<dbReference type="InterPro" id="IPR006076">
    <property type="entry name" value="FAD-dep_OxRdtase"/>
</dbReference>
<feature type="compositionally biased region" description="Basic and acidic residues" evidence="6">
    <location>
        <begin position="49"/>
        <end position="60"/>
    </location>
</feature>
<gene>
    <name evidence="8" type="ORF">FJTKL_09736</name>
</gene>
<comment type="cofactor">
    <cofactor evidence="1">
        <name>FAD</name>
        <dbReference type="ChEBI" id="CHEBI:57692"/>
    </cofactor>
</comment>
<feature type="region of interest" description="Disordered" evidence="6">
    <location>
        <begin position="610"/>
        <end position="635"/>
    </location>
</feature>
<feature type="compositionally biased region" description="Basic residues" evidence="6">
    <location>
        <begin position="615"/>
        <end position="625"/>
    </location>
</feature>
<dbReference type="PANTHER" id="PTHR10961:SF46">
    <property type="entry name" value="PEROXISOMAL SARCOSINE OXIDASE"/>
    <property type="match status" value="1"/>
</dbReference>
<dbReference type="Gene3D" id="3.30.9.10">
    <property type="entry name" value="D-Amino Acid Oxidase, subunit A, domain 2"/>
    <property type="match status" value="1"/>
</dbReference>
<dbReference type="SUPFAM" id="SSF51905">
    <property type="entry name" value="FAD/NAD(P)-binding domain"/>
    <property type="match status" value="1"/>
</dbReference>
<reference evidence="8 9" key="1">
    <citation type="submission" date="2024-03" db="EMBL/GenBank/DDBJ databases">
        <title>A high-quality draft genome sequence of Diaporthe vaccinii, a causative agent of upright dieback and viscid rot disease in cranberry plants.</title>
        <authorList>
            <person name="Sarrasin M."/>
            <person name="Lang B.F."/>
            <person name="Burger G."/>
        </authorList>
    </citation>
    <scope>NUCLEOTIDE SEQUENCE [LARGE SCALE GENOMIC DNA]</scope>
    <source>
        <strain evidence="8 9">IS7</strain>
    </source>
</reference>
<evidence type="ECO:0000256" key="5">
    <source>
        <dbReference type="ARBA" id="ARBA00023002"/>
    </source>
</evidence>
<dbReference type="Pfam" id="PF01266">
    <property type="entry name" value="DAO"/>
    <property type="match status" value="1"/>
</dbReference>
<keyword evidence="4" id="KW-0274">FAD</keyword>
<feature type="domain" description="FAD dependent oxidoreductase" evidence="7">
    <location>
        <begin position="137"/>
        <end position="531"/>
    </location>
</feature>
<comment type="caution">
    <text evidence="8">The sequence shown here is derived from an EMBL/GenBank/DDBJ whole genome shotgun (WGS) entry which is preliminary data.</text>
</comment>
<comment type="similarity">
    <text evidence="2">Belongs to the MSOX/MTOX family.</text>
</comment>
<dbReference type="EMBL" id="JBAWTH010000041">
    <property type="protein sequence ID" value="KAL2283682.1"/>
    <property type="molecule type" value="Genomic_DNA"/>
</dbReference>
<accession>A0ABR4EML1</accession>
<feature type="region of interest" description="Disordered" evidence="6">
    <location>
        <begin position="30"/>
        <end position="72"/>
    </location>
</feature>
<evidence type="ECO:0000313" key="9">
    <source>
        <dbReference type="Proteomes" id="UP001600888"/>
    </source>
</evidence>
<feature type="region of interest" description="Disordered" evidence="6">
    <location>
        <begin position="435"/>
        <end position="455"/>
    </location>
</feature>
<dbReference type="InterPro" id="IPR045170">
    <property type="entry name" value="MTOX"/>
</dbReference>
<keyword evidence="9" id="KW-1185">Reference proteome</keyword>
<evidence type="ECO:0000256" key="4">
    <source>
        <dbReference type="ARBA" id="ARBA00022827"/>
    </source>
</evidence>
<keyword evidence="3" id="KW-0285">Flavoprotein</keyword>
<dbReference type="PANTHER" id="PTHR10961">
    <property type="entry name" value="PEROXISOMAL SARCOSINE OXIDASE"/>
    <property type="match status" value="1"/>
</dbReference>
<proteinExistence type="inferred from homology"/>
<protein>
    <recommendedName>
        <fullName evidence="7">FAD dependent oxidoreductase domain-containing protein</fullName>
    </recommendedName>
</protein>
<keyword evidence="5" id="KW-0560">Oxidoreductase</keyword>
<sequence length="635" mass="68607">MRHWNKLKEINPHAGNLICFTDSSRLEPPSYYSHSNAETAQSGNLCETGRPHEPAGEQHEGASPIASKPHQHGTRLGLGWRWLTDIELHLPHWTRPTPSQLVYLPLTAEIMPSPSPFSTNAKPPSPLSENGPLPSSILIVGAGVFGLSTALSLARNPDLPKSTTITVLDRSPQPGVFPSRDASSIDTSRIIRADYADPAYAALAAEAQEIWRQPDGCGGEGRYSEDGLIITTNDATRKASGVDYARTSWENVRALAADDPALSAKIEELPSPAAIRDAYGTGGGNGSWGYINRRSGWADAEACMDWLHAQVRATGRATFVNGTAASLTCSTYNRRTPQVRGVRLADGSELQADLTVLATGAWTPGLIDLSRRAVATGQVVAYIDLTDEEQAALAGKPTLLNLSTGYFIITPAGKTLKVARHSYGYMNPTTKLPSSPSSSVISAPATHLTDPPTQSIPPADEAALRAAMLEMVPLPSLRDRPFKATKLCWYTDTVDGDFIIDYHPDYRSLFLATGGSGHGFKFLPVIGDRITATMFGRCPDAFRGKWSFRKDGSERAAAWDKVVTEDGSRGGVPGLILREEMERKDPAKRTSRLATVMALIIMGGYLSSANQTSRGPKRKKLRHSNKLSTCRRPGT</sequence>
<evidence type="ECO:0000256" key="6">
    <source>
        <dbReference type="SAM" id="MobiDB-lite"/>
    </source>
</evidence>
<dbReference type="Gene3D" id="3.50.50.60">
    <property type="entry name" value="FAD/NAD(P)-binding domain"/>
    <property type="match status" value="1"/>
</dbReference>
<dbReference type="Proteomes" id="UP001600888">
    <property type="component" value="Unassembled WGS sequence"/>
</dbReference>
<evidence type="ECO:0000259" key="7">
    <source>
        <dbReference type="Pfam" id="PF01266"/>
    </source>
</evidence>
<evidence type="ECO:0000256" key="3">
    <source>
        <dbReference type="ARBA" id="ARBA00022630"/>
    </source>
</evidence>
<evidence type="ECO:0000256" key="2">
    <source>
        <dbReference type="ARBA" id="ARBA00010989"/>
    </source>
</evidence>
<feature type="compositionally biased region" description="Polar residues" evidence="6">
    <location>
        <begin position="32"/>
        <end position="45"/>
    </location>
</feature>
<evidence type="ECO:0000313" key="8">
    <source>
        <dbReference type="EMBL" id="KAL2283682.1"/>
    </source>
</evidence>
<organism evidence="8 9">
    <name type="scientific">Diaporthe vaccinii</name>
    <dbReference type="NCBI Taxonomy" id="105482"/>
    <lineage>
        <taxon>Eukaryota</taxon>
        <taxon>Fungi</taxon>
        <taxon>Dikarya</taxon>
        <taxon>Ascomycota</taxon>
        <taxon>Pezizomycotina</taxon>
        <taxon>Sordariomycetes</taxon>
        <taxon>Sordariomycetidae</taxon>
        <taxon>Diaporthales</taxon>
        <taxon>Diaporthaceae</taxon>
        <taxon>Diaporthe</taxon>
        <taxon>Diaporthe eres species complex</taxon>
    </lineage>
</organism>
<name>A0ABR4EML1_9PEZI</name>
<evidence type="ECO:0000256" key="1">
    <source>
        <dbReference type="ARBA" id="ARBA00001974"/>
    </source>
</evidence>